<dbReference type="Proteomes" id="UP001202328">
    <property type="component" value="Unassembled WGS sequence"/>
</dbReference>
<keyword evidence="3" id="KW-1185">Reference proteome</keyword>
<reference evidence="2" key="1">
    <citation type="submission" date="2022-04" db="EMBL/GenBank/DDBJ databases">
        <title>A functionally conserved STORR gene fusion in Papaver species that diverged 16.8 million years ago.</title>
        <authorList>
            <person name="Catania T."/>
        </authorList>
    </citation>
    <scope>NUCLEOTIDE SEQUENCE</scope>
    <source>
        <strain evidence="2">S-188037</strain>
    </source>
</reference>
<name>A0AAD4T8M8_9MAGN</name>
<evidence type="ECO:0000313" key="2">
    <source>
        <dbReference type="EMBL" id="KAI3942537.1"/>
    </source>
</evidence>
<organism evidence="2 3">
    <name type="scientific">Papaver atlanticum</name>
    <dbReference type="NCBI Taxonomy" id="357466"/>
    <lineage>
        <taxon>Eukaryota</taxon>
        <taxon>Viridiplantae</taxon>
        <taxon>Streptophyta</taxon>
        <taxon>Embryophyta</taxon>
        <taxon>Tracheophyta</taxon>
        <taxon>Spermatophyta</taxon>
        <taxon>Magnoliopsida</taxon>
        <taxon>Ranunculales</taxon>
        <taxon>Papaveraceae</taxon>
        <taxon>Papaveroideae</taxon>
        <taxon>Papaver</taxon>
    </lineage>
</organism>
<accession>A0AAD4T8M8</accession>
<evidence type="ECO:0000256" key="1">
    <source>
        <dbReference type="SAM" id="MobiDB-lite"/>
    </source>
</evidence>
<dbReference type="EMBL" id="JAJJMB010004648">
    <property type="protein sequence ID" value="KAI3942537.1"/>
    <property type="molecule type" value="Genomic_DNA"/>
</dbReference>
<evidence type="ECO:0000313" key="3">
    <source>
        <dbReference type="Proteomes" id="UP001202328"/>
    </source>
</evidence>
<gene>
    <name evidence="2" type="ORF">MKW98_013189</name>
</gene>
<proteinExistence type="predicted"/>
<protein>
    <submittedName>
        <fullName evidence="2">Uncharacterized protein</fullName>
    </submittedName>
</protein>
<comment type="caution">
    <text evidence="2">The sequence shown here is derived from an EMBL/GenBank/DDBJ whole genome shotgun (WGS) entry which is preliminary data.</text>
</comment>
<dbReference type="AlphaFoldDB" id="A0AAD4T8M8"/>
<sequence>MKKALFCLSGADSIILANRHMISDAVNIPSSPQPADYAEPGNEDEMKGAGVNKMDRGLSSVNEEGLFDLGLSGYLFTWSNHRHDKRLRKKTLAM</sequence>
<feature type="region of interest" description="Disordered" evidence="1">
    <location>
        <begin position="29"/>
        <end position="53"/>
    </location>
</feature>